<evidence type="ECO:0000256" key="6">
    <source>
        <dbReference type="RuleBase" id="RU003560"/>
    </source>
</evidence>
<protein>
    <submittedName>
        <fullName evidence="8">4-aminobutyrate aminotransferase</fullName>
    </submittedName>
</protein>
<dbReference type="PIRSF" id="PIRSF000521">
    <property type="entry name" value="Transaminase_4ab_Lys_Orn"/>
    <property type="match status" value="1"/>
</dbReference>
<dbReference type="PANTHER" id="PTHR43206:SF2">
    <property type="entry name" value="4-AMINOBUTYRATE AMINOTRANSFERASE GABT"/>
    <property type="match status" value="1"/>
</dbReference>
<proteinExistence type="inferred from homology"/>
<dbReference type="CDD" id="cd00610">
    <property type="entry name" value="OAT_like"/>
    <property type="match status" value="1"/>
</dbReference>
<sequence>MDRETAEPNVRSMPGEKAEQWASHHHEHAAPSTYVYEFVWDITEDAIGPFCTDVDGNVLMDFTSHVAAAPFGYNNPKIMDRLEKFDLVDPLKIAGQDFYASGGGSPEDPDTPTSTQLLDRLTDITEHYDLDTVFLSNTGAEAVENAIKICYANGGHRAFTFDGAFHGRTLGALSLNRSKRVHRKGYPELGGVVSVPYCACDGECTCGWKTNGPGGNVIADKLHPKRGVVDPEEVAYLIMEPQQGEGGYRVPNESFTEDIVDLQHEYDLKVISDEIQAGLGRTGELWGIDHTPIEPDVITSAKGLRVGATIANEDLFPSETGRLSSTWGAGDIVAAAQGVATIDAITSDGVLDNVEARGQQVNDILHDADPDFVEDVRGRGLMLAVEFDTKERREAVVHACLERGLLVLGCGYKTVRLLPPLDVTEREIDLALDIFLEALDDPEVRHAGTSKVDAENPA</sequence>
<dbReference type="OrthoDB" id="7184at2157"/>
<dbReference type="AlphaFoldDB" id="A0A1I0QRM2"/>
<evidence type="ECO:0000256" key="3">
    <source>
        <dbReference type="ARBA" id="ARBA00022576"/>
    </source>
</evidence>
<dbReference type="Proteomes" id="UP000198518">
    <property type="component" value="Unassembled WGS sequence"/>
</dbReference>
<accession>A0A1I0QRM2</accession>
<evidence type="ECO:0000256" key="2">
    <source>
        <dbReference type="ARBA" id="ARBA00008954"/>
    </source>
</evidence>
<dbReference type="PANTHER" id="PTHR43206">
    <property type="entry name" value="AMINOTRANSFERASE"/>
    <property type="match status" value="1"/>
</dbReference>
<dbReference type="InterPro" id="IPR049704">
    <property type="entry name" value="Aminotrans_3_PPA_site"/>
</dbReference>
<dbReference type="InterPro" id="IPR015421">
    <property type="entry name" value="PyrdxlP-dep_Trfase_major"/>
</dbReference>
<dbReference type="InterPro" id="IPR015424">
    <property type="entry name" value="PyrdxlP-dep_Trfase"/>
</dbReference>
<organism evidence="8 9">
    <name type="scientific">Halobacterium jilantaiense</name>
    <dbReference type="NCBI Taxonomy" id="355548"/>
    <lineage>
        <taxon>Archaea</taxon>
        <taxon>Methanobacteriati</taxon>
        <taxon>Methanobacteriota</taxon>
        <taxon>Stenosarchaea group</taxon>
        <taxon>Halobacteria</taxon>
        <taxon>Halobacteriales</taxon>
        <taxon>Halobacteriaceae</taxon>
        <taxon>Halobacterium</taxon>
    </lineage>
</organism>
<evidence type="ECO:0000256" key="5">
    <source>
        <dbReference type="ARBA" id="ARBA00022898"/>
    </source>
</evidence>
<keyword evidence="5 6" id="KW-0663">Pyridoxal phosphate</keyword>
<evidence type="ECO:0000256" key="1">
    <source>
        <dbReference type="ARBA" id="ARBA00001933"/>
    </source>
</evidence>
<evidence type="ECO:0000313" key="8">
    <source>
        <dbReference type="EMBL" id="SEW30198.1"/>
    </source>
</evidence>
<dbReference type="STRING" id="355548.SAMN04487945_2903"/>
<dbReference type="PROSITE" id="PS00600">
    <property type="entry name" value="AA_TRANSFER_CLASS_3"/>
    <property type="match status" value="1"/>
</dbReference>
<keyword evidence="3 8" id="KW-0032">Aminotransferase</keyword>
<dbReference type="SUPFAM" id="SSF53383">
    <property type="entry name" value="PLP-dependent transferases"/>
    <property type="match status" value="1"/>
</dbReference>
<dbReference type="GO" id="GO:0008483">
    <property type="term" value="F:transaminase activity"/>
    <property type="evidence" value="ECO:0007669"/>
    <property type="project" value="UniProtKB-KW"/>
</dbReference>
<dbReference type="InterPro" id="IPR005814">
    <property type="entry name" value="Aminotrans_3"/>
</dbReference>
<evidence type="ECO:0000313" key="9">
    <source>
        <dbReference type="Proteomes" id="UP000198518"/>
    </source>
</evidence>
<dbReference type="EMBL" id="FOJA01000001">
    <property type="protein sequence ID" value="SEW30198.1"/>
    <property type="molecule type" value="Genomic_DNA"/>
</dbReference>
<dbReference type="Pfam" id="PF00202">
    <property type="entry name" value="Aminotran_3"/>
    <property type="match status" value="1"/>
</dbReference>
<dbReference type="Gene3D" id="3.90.1150.10">
    <property type="entry name" value="Aspartate Aminotransferase, domain 1"/>
    <property type="match status" value="1"/>
</dbReference>
<gene>
    <name evidence="8" type="ORF">SAMN04487945_2903</name>
</gene>
<dbReference type="Gene3D" id="3.40.640.10">
    <property type="entry name" value="Type I PLP-dependent aspartate aminotransferase-like (Major domain)"/>
    <property type="match status" value="1"/>
</dbReference>
<keyword evidence="9" id="KW-1185">Reference proteome</keyword>
<comment type="cofactor">
    <cofactor evidence="1">
        <name>pyridoxal 5'-phosphate</name>
        <dbReference type="ChEBI" id="CHEBI:597326"/>
    </cofactor>
</comment>
<dbReference type="InterPro" id="IPR015422">
    <property type="entry name" value="PyrdxlP-dep_Trfase_small"/>
</dbReference>
<keyword evidence="4 8" id="KW-0808">Transferase</keyword>
<feature type="compositionally biased region" description="Basic and acidic residues" evidence="7">
    <location>
        <begin position="14"/>
        <end position="24"/>
    </location>
</feature>
<feature type="region of interest" description="Disordered" evidence="7">
    <location>
        <begin position="1"/>
        <end position="24"/>
    </location>
</feature>
<dbReference type="GO" id="GO:0030170">
    <property type="term" value="F:pyridoxal phosphate binding"/>
    <property type="evidence" value="ECO:0007669"/>
    <property type="project" value="InterPro"/>
</dbReference>
<evidence type="ECO:0000256" key="7">
    <source>
        <dbReference type="SAM" id="MobiDB-lite"/>
    </source>
</evidence>
<dbReference type="RefSeq" id="WP_089670173.1">
    <property type="nucleotide sequence ID" value="NZ_FOJA01000001.1"/>
</dbReference>
<reference evidence="8 9" key="1">
    <citation type="submission" date="2016-10" db="EMBL/GenBank/DDBJ databases">
        <authorList>
            <person name="de Groot N.N."/>
        </authorList>
    </citation>
    <scope>NUCLEOTIDE SEQUENCE [LARGE SCALE GENOMIC DNA]</scope>
    <source>
        <strain evidence="8 9">CGMCC 1.5337</strain>
    </source>
</reference>
<evidence type="ECO:0000256" key="4">
    <source>
        <dbReference type="ARBA" id="ARBA00022679"/>
    </source>
</evidence>
<name>A0A1I0QRM2_9EURY</name>
<comment type="similarity">
    <text evidence="2 6">Belongs to the class-III pyridoxal-phosphate-dependent aminotransferase family.</text>
</comment>
<dbReference type="GO" id="GO:0009450">
    <property type="term" value="P:gamma-aminobutyric acid catabolic process"/>
    <property type="evidence" value="ECO:0007669"/>
    <property type="project" value="TreeGrafter"/>
</dbReference>